<dbReference type="RefSeq" id="WP_090700371.1">
    <property type="nucleotide sequence ID" value="NZ_FOSP01000018.1"/>
</dbReference>
<feature type="transmembrane region" description="Helical" evidence="5">
    <location>
        <begin position="140"/>
        <end position="160"/>
    </location>
</feature>
<dbReference type="Gene3D" id="1.50.10.150">
    <property type="entry name" value="Voltage-dependent anion channel"/>
    <property type="match status" value="1"/>
</dbReference>
<feature type="transmembrane region" description="Helical" evidence="5">
    <location>
        <begin position="172"/>
        <end position="201"/>
    </location>
</feature>
<comment type="subcellular location">
    <subcellularLocation>
        <location evidence="1">Membrane</location>
        <topology evidence="1">Multi-pass membrane protein</topology>
    </subcellularLocation>
</comment>
<evidence type="ECO:0000256" key="5">
    <source>
        <dbReference type="SAM" id="Phobius"/>
    </source>
</evidence>
<reference evidence="7" key="1">
    <citation type="submission" date="2016-10" db="EMBL/GenBank/DDBJ databases">
        <authorList>
            <person name="Varghese N."/>
            <person name="Submissions S."/>
        </authorList>
    </citation>
    <scope>NUCLEOTIDE SEQUENCE [LARGE SCALE GENOMIC DNA]</scope>
    <source>
        <strain evidence="7">Nm69</strain>
    </source>
</reference>
<feature type="transmembrane region" description="Helical" evidence="5">
    <location>
        <begin position="213"/>
        <end position="234"/>
    </location>
</feature>
<evidence type="ECO:0000256" key="1">
    <source>
        <dbReference type="ARBA" id="ARBA00004141"/>
    </source>
</evidence>
<organism evidence="6 7">
    <name type="scientific">Nitrosomonas aestuarii</name>
    <dbReference type="NCBI Taxonomy" id="52441"/>
    <lineage>
        <taxon>Bacteria</taxon>
        <taxon>Pseudomonadati</taxon>
        <taxon>Pseudomonadota</taxon>
        <taxon>Betaproteobacteria</taxon>
        <taxon>Nitrosomonadales</taxon>
        <taxon>Nitrosomonadaceae</taxon>
        <taxon>Nitrosomonas</taxon>
    </lineage>
</organism>
<sequence>MNQYYVIIKNSIRDFYPANFAMVMATGIMSIAFEMMGFTGIAMVLCALNVALYLILCIILATRIMFFLPDLMADLKTFQRVFLFLTFVVGTNTVGMQLIIFYQMTALATSLWVIAFTGWLICVYFICFNFIQKKIIFHELVNGATLLLAVSTVSISLLGVRLLDTVHLQVDFLYSVMAGFWALGFVLYFIIITPLIYRLFFVRFEIRDWSAPYWICMGATAIITLAGCEFIARIPGMPTWEGNQKTVFGITMIAWIIGTSWIPYLLFMDIRKFTHMNITTSAPIWIKIFPWARLAFGTQYHAYELSSWSRVFPMGMYTASTLLLASAADVDALAIISRYWCWFALLIWSLTCTGMLRFIIYKMIYYETIQN</sequence>
<evidence type="ECO:0000313" key="7">
    <source>
        <dbReference type="Proteomes" id="UP000199533"/>
    </source>
</evidence>
<dbReference type="CDD" id="cd09319">
    <property type="entry name" value="TDT_like_1"/>
    <property type="match status" value="1"/>
</dbReference>
<dbReference type="InterPro" id="IPR004695">
    <property type="entry name" value="SLAC1/Mae1/Ssu1/TehA"/>
</dbReference>
<keyword evidence="2 5" id="KW-0812">Transmembrane</keyword>
<keyword evidence="7" id="KW-1185">Reference proteome</keyword>
<dbReference type="Proteomes" id="UP000199533">
    <property type="component" value="Unassembled WGS sequence"/>
</dbReference>
<feature type="transmembrane region" description="Helical" evidence="5">
    <location>
        <begin position="246"/>
        <end position="267"/>
    </location>
</feature>
<dbReference type="OrthoDB" id="958273at2"/>
<feature type="transmembrane region" description="Helical" evidence="5">
    <location>
        <begin position="110"/>
        <end position="131"/>
    </location>
</feature>
<name>A0A1I4CYI7_9PROT</name>
<keyword evidence="4 5" id="KW-0472">Membrane</keyword>
<evidence type="ECO:0000256" key="3">
    <source>
        <dbReference type="ARBA" id="ARBA00022989"/>
    </source>
</evidence>
<feature type="transmembrane region" description="Helical" evidence="5">
    <location>
        <begin position="20"/>
        <end position="44"/>
    </location>
</feature>
<dbReference type="STRING" id="52441.SAMN05216302_101812"/>
<evidence type="ECO:0000256" key="4">
    <source>
        <dbReference type="ARBA" id="ARBA00023136"/>
    </source>
</evidence>
<feature type="transmembrane region" description="Helical" evidence="5">
    <location>
        <begin position="342"/>
        <end position="360"/>
    </location>
</feature>
<dbReference type="GO" id="GO:0016020">
    <property type="term" value="C:membrane"/>
    <property type="evidence" value="ECO:0007669"/>
    <property type="project" value="UniProtKB-SubCell"/>
</dbReference>
<gene>
    <name evidence="6" type="ORF">SAMN05216302_101812</name>
</gene>
<dbReference type="GO" id="GO:0055085">
    <property type="term" value="P:transmembrane transport"/>
    <property type="evidence" value="ECO:0007669"/>
    <property type="project" value="InterPro"/>
</dbReference>
<dbReference type="Pfam" id="PF03595">
    <property type="entry name" value="SLAC1"/>
    <property type="match status" value="1"/>
</dbReference>
<dbReference type="EMBL" id="FOSP01000018">
    <property type="protein sequence ID" value="SFK86312.1"/>
    <property type="molecule type" value="Genomic_DNA"/>
</dbReference>
<dbReference type="InterPro" id="IPR038665">
    <property type="entry name" value="Voltage-dep_anion_channel_sf"/>
</dbReference>
<keyword evidence="3 5" id="KW-1133">Transmembrane helix</keyword>
<evidence type="ECO:0000313" key="6">
    <source>
        <dbReference type="EMBL" id="SFK86312.1"/>
    </source>
</evidence>
<proteinExistence type="predicted"/>
<accession>A0A1I4CYI7</accession>
<dbReference type="AlphaFoldDB" id="A0A1I4CYI7"/>
<evidence type="ECO:0000256" key="2">
    <source>
        <dbReference type="ARBA" id="ARBA00022692"/>
    </source>
</evidence>
<feature type="transmembrane region" description="Helical" evidence="5">
    <location>
        <begin position="81"/>
        <end position="104"/>
    </location>
</feature>
<protein>
    <submittedName>
        <fullName evidence="6">Tellurite resistance protein TehA</fullName>
    </submittedName>
</protein>